<evidence type="ECO:0000256" key="14">
    <source>
        <dbReference type="ARBA" id="ARBA00037157"/>
    </source>
</evidence>
<dbReference type="PROSITE" id="PS50853">
    <property type="entry name" value="FN3"/>
    <property type="match status" value="1"/>
</dbReference>
<dbReference type="Pfam" id="PF15711">
    <property type="entry name" value="ILEI"/>
    <property type="match status" value="1"/>
</dbReference>
<dbReference type="Pfam" id="PF00041">
    <property type="entry name" value="fn3"/>
    <property type="match status" value="1"/>
</dbReference>
<dbReference type="CDD" id="cd00063">
    <property type="entry name" value="FN3"/>
    <property type="match status" value="1"/>
</dbReference>
<comment type="function">
    <text evidence="1">Acts as a defensive agent. Recognizes blood group fucosylated oligosaccharides including A, B, H and Lewis B-type antigens. Does not recognize Lewis A antigen and has low affinity for monovalent haptens.</text>
</comment>
<dbReference type="Gene3D" id="2.60.120.260">
    <property type="entry name" value="Galactose-binding domain-like"/>
    <property type="match status" value="1"/>
</dbReference>
<evidence type="ECO:0000256" key="15">
    <source>
        <dbReference type="ARBA" id="ARBA00038831"/>
    </source>
</evidence>
<dbReference type="GO" id="GO:0042806">
    <property type="term" value="F:fucose binding"/>
    <property type="evidence" value="ECO:0007669"/>
    <property type="project" value="UniProtKB-ARBA"/>
</dbReference>
<evidence type="ECO:0000256" key="8">
    <source>
        <dbReference type="ARBA" id="ARBA00022734"/>
    </source>
</evidence>
<dbReference type="EMBL" id="CACRXK020002868">
    <property type="protein sequence ID" value="CAB3996430.1"/>
    <property type="molecule type" value="Genomic_DNA"/>
</dbReference>
<dbReference type="SMART" id="SM00060">
    <property type="entry name" value="FN3"/>
    <property type="match status" value="1"/>
</dbReference>
<dbReference type="InterPro" id="IPR051941">
    <property type="entry name" value="BG_Antigen-Binding_Lectin"/>
</dbReference>
<dbReference type="GO" id="GO:0005789">
    <property type="term" value="C:endoplasmic reticulum membrane"/>
    <property type="evidence" value="ECO:0007669"/>
    <property type="project" value="UniProtKB-SubCell"/>
</dbReference>
<dbReference type="GO" id="GO:0010185">
    <property type="term" value="P:regulation of cellular defense response"/>
    <property type="evidence" value="ECO:0007669"/>
    <property type="project" value="UniProtKB-ARBA"/>
</dbReference>
<keyword evidence="9" id="KW-0256">Endoplasmic reticulum</keyword>
<comment type="subcellular location">
    <subcellularLocation>
        <location evidence="2">Endoplasmic reticulum membrane</location>
        <topology evidence="2">Single-pass membrane protein</topology>
    </subcellularLocation>
</comment>
<evidence type="ECO:0000256" key="5">
    <source>
        <dbReference type="ARBA" id="ARBA00011233"/>
    </source>
</evidence>
<dbReference type="SUPFAM" id="SSF49785">
    <property type="entry name" value="Galactose-binding domain-like"/>
    <property type="match status" value="1"/>
</dbReference>
<dbReference type="SMART" id="SM00607">
    <property type="entry name" value="FTP"/>
    <property type="match status" value="1"/>
</dbReference>
<dbReference type="InterPro" id="IPR008979">
    <property type="entry name" value="Galactose-bd-like_sf"/>
</dbReference>
<dbReference type="InterPro" id="IPR010580">
    <property type="entry name" value="ER_stress-assoc"/>
</dbReference>
<feature type="transmembrane region" description="Helical" evidence="17">
    <location>
        <begin position="35"/>
        <end position="58"/>
    </location>
</feature>
<dbReference type="Pfam" id="PF22633">
    <property type="entry name" value="F5_F8_type_C_2"/>
    <property type="match status" value="1"/>
</dbReference>
<keyword evidence="13" id="KW-1015">Disulfide bond</keyword>
<organism evidence="18 19">
    <name type="scientific">Paramuricea clavata</name>
    <name type="common">Red gorgonian</name>
    <name type="synonym">Violescent sea-whip</name>
    <dbReference type="NCBI Taxonomy" id="317549"/>
    <lineage>
        <taxon>Eukaryota</taxon>
        <taxon>Metazoa</taxon>
        <taxon>Cnidaria</taxon>
        <taxon>Anthozoa</taxon>
        <taxon>Octocorallia</taxon>
        <taxon>Malacalcyonacea</taxon>
        <taxon>Plexauridae</taxon>
        <taxon>Paramuricea</taxon>
    </lineage>
</organism>
<keyword evidence="8" id="KW-0430">Lectin</keyword>
<dbReference type="InterPro" id="IPR039477">
    <property type="entry name" value="ILEI/PANDER_dom"/>
</dbReference>
<dbReference type="InterPro" id="IPR013783">
    <property type="entry name" value="Ig-like_fold"/>
</dbReference>
<gene>
    <name evidence="18" type="ORF">PACLA_8A006880</name>
</gene>
<dbReference type="InterPro" id="IPR006585">
    <property type="entry name" value="FTP1"/>
</dbReference>
<keyword evidence="7" id="KW-0479">Metal-binding</keyword>
<name>A0A7D9DZJ5_PARCT</name>
<dbReference type="GO" id="GO:0046872">
    <property type="term" value="F:metal ion binding"/>
    <property type="evidence" value="ECO:0007669"/>
    <property type="project" value="UniProtKB-KW"/>
</dbReference>
<evidence type="ECO:0000256" key="10">
    <source>
        <dbReference type="ARBA" id="ARBA00022837"/>
    </source>
</evidence>
<comment type="caution">
    <text evidence="18">The sequence shown here is derived from an EMBL/GenBank/DDBJ whole genome shotgun (WGS) entry which is preliminary data.</text>
</comment>
<comment type="similarity">
    <text evidence="3">Belongs to the RAMP4 family.</text>
</comment>
<evidence type="ECO:0000256" key="13">
    <source>
        <dbReference type="ARBA" id="ARBA00023157"/>
    </source>
</evidence>
<keyword evidence="10" id="KW-0106">Calcium</keyword>
<comment type="subunit">
    <text evidence="15">Interacts with SEC61B, SEC61A1 and the SEC61 complex. Interacts with CANX.</text>
</comment>
<dbReference type="InterPro" id="IPR036116">
    <property type="entry name" value="FN3_sf"/>
</dbReference>
<evidence type="ECO:0000256" key="12">
    <source>
        <dbReference type="ARBA" id="ARBA00023136"/>
    </source>
</evidence>
<comment type="function">
    <text evidence="14">Interacts with target proteins during their translocation into the lumen of the endoplasmic reticulum. Protects unfolded target proteins against degradation during ER stress. May facilitate glycosylation of target proteins after termination of ER stress. May modulate the use of N-glycosylation sites on target proteins.</text>
</comment>
<evidence type="ECO:0000313" key="18">
    <source>
        <dbReference type="EMBL" id="CAB3996430.1"/>
    </source>
</evidence>
<dbReference type="GO" id="GO:0001868">
    <property type="term" value="P:regulation of complement activation, lectin pathway"/>
    <property type="evidence" value="ECO:0007669"/>
    <property type="project" value="UniProtKB-ARBA"/>
</dbReference>
<proteinExistence type="inferred from homology"/>
<dbReference type="Proteomes" id="UP001152795">
    <property type="component" value="Unassembled WGS sequence"/>
</dbReference>
<dbReference type="Gene3D" id="2.60.40.10">
    <property type="entry name" value="Immunoglobulins"/>
    <property type="match status" value="1"/>
</dbReference>
<keyword evidence="12 17" id="KW-0472">Membrane</keyword>
<dbReference type="SUPFAM" id="SSF49265">
    <property type="entry name" value="Fibronectin type III"/>
    <property type="match status" value="1"/>
</dbReference>
<evidence type="ECO:0000256" key="16">
    <source>
        <dbReference type="SAM" id="MobiDB-lite"/>
    </source>
</evidence>
<evidence type="ECO:0000256" key="2">
    <source>
        <dbReference type="ARBA" id="ARBA00004389"/>
    </source>
</evidence>
<protein>
    <submittedName>
        <fullName evidence="18">Partial</fullName>
    </submittedName>
</protein>
<feature type="compositionally biased region" description="Polar residues" evidence="16">
    <location>
        <begin position="16"/>
        <end position="26"/>
    </location>
</feature>
<evidence type="ECO:0000256" key="4">
    <source>
        <dbReference type="ARBA" id="ARBA00010147"/>
    </source>
</evidence>
<evidence type="ECO:0000256" key="11">
    <source>
        <dbReference type="ARBA" id="ARBA00022989"/>
    </source>
</evidence>
<evidence type="ECO:0000256" key="9">
    <source>
        <dbReference type="ARBA" id="ARBA00022824"/>
    </source>
</evidence>
<keyword evidence="6 17" id="KW-0812">Transmembrane</keyword>
<evidence type="ECO:0000256" key="3">
    <source>
        <dbReference type="ARBA" id="ARBA00005500"/>
    </source>
</evidence>
<reference evidence="18" key="1">
    <citation type="submission" date="2020-04" db="EMBL/GenBank/DDBJ databases">
        <authorList>
            <person name="Alioto T."/>
            <person name="Alioto T."/>
            <person name="Gomez Garrido J."/>
        </authorList>
    </citation>
    <scope>NUCLEOTIDE SEQUENCE</scope>
    <source>
        <strain evidence="18">A484AB</strain>
    </source>
</reference>
<accession>A0A7D9DZJ5</accession>
<dbReference type="AlphaFoldDB" id="A0A7D9DZJ5"/>
<dbReference type="PANTHER" id="PTHR45713">
    <property type="entry name" value="FTP DOMAIN-CONTAINING PROTEIN"/>
    <property type="match status" value="1"/>
</dbReference>
<evidence type="ECO:0000256" key="6">
    <source>
        <dbReference type="ARBA" id="ARBA00022692"/>
    </source>
</evidence>
<keyword evidence="19" id="KW-1185">Reference proteome</keyword>
<sequence length="518" mass="57471">MPAKQRIRVANEKHSQNVTQRGNVSKSLRPKDEKYAVGPILLGLFIFVVCGSGVNFAFDKPTWQSSTDKGGVSSRAVDGYKHPDYREGSCMQTRRQHEPWWAVDLEQELFVTTVRITNRADCCWDNLVNFNIRVGTNLADGGKFNSQCGPTYIYNVGAGQTLSVRCVPPLLGQYVSVSIADTDGTLNFCEVEVYGYQRHNVFNVKAISHGAKDAQVGKTSQLIVDDSYNEKLSPQGHHVISFDMTTGKNITHARFDTQSDSSVLAGMPLYLQNLPSEIFVFVILNNVGWKYYHTSIPMLQSLSGYPQISNQLAWGDAWSLLGYKGKLPSPSWRTSVMKNLGYTPAVIEDVIPKLLVPPRSPSSVVIVDLTSSSFTLRWSRPPGLVNEKKLPLNYTVCMRESGTVVNTCTNNGDINLFTSTGLNPQTEYSVSVKAESYAGFGPEAVVCVATMEQGKYTIYVELMSRVKPDTLYRLNAQSYSSIAIRGQQHNFGHAGHHFIVLNPKTGKYSINSAMYILR</sequence>
<evidence type="ECO:0000313" key="19">
    <source>
        <dbReference type="Proteomes" id="UP001152795"/>
    </source>
</evidence>
<dbReference type="InterPro" id="IPR003961">
    <property type="entry name" value="FN3_dom"/>
</dbReference>
<evidence type="ECO:0000256" key="1">
    <source>
        <dbReference type="ARBA" id="ARBA00002219"/>
    </source>
</evidence>
<dbReference type="PANTHER" id="PTHR45713:SF6">
    <property type="entry name" value="F5_8 TYPE C DOMAIN-CONTAINING PROTEIN"/>
    <property type="match status" value="1"/>
</dbReference>
<feature type="region of interest" description="Disordered" evidence="16">
    <location>
        <begin position="1"/>
        <end position="26"/>
    </location>
</feature>
<evidence type="ECO:0000256" key="7">
    <source>
        <dbReference type="ARBA" id="ARBA00022723"/>
    </source>
</evidence>
<dbReference type="Pfam" id="PF06624">
    <property type="entry name" value="RAMP4"/>
    <property type="match status" value="1"/>
</dbReference>
<dbReference type="OrthoDB" id="16679at2759"/>
<keyword evidence="11 17" id="KW-1133">Transmembrane helix</keyword>
<evidence type="ECO:0000256" key="17">
    <source>
        <dbReference type="SAM" id="Phobius"/>
    </source>
</evidence>
<comment type="subunit">
    <text evidence="5">Homotrimer.</text>
</comment>
<comment type="similarity">
    <text evidence="4">Belongs to the fucolectin family.</text>
</comment>